<reference evidence="6 8" key="1">
    <citation type="submission" date="2018-08" db="EMBL/GenBank/DDBJ databases">
        <title>A genome reference for cultivated species of the human gut microbiota.</title>
        <authorList>
            <person name="Zou Y."/>
            <person name="Xue W."/>
            <person name="Luo G."/>
        </authorList>
    </citation>
    <scope>NUCLEOTIDE SEQUENCE [LARGE SCALE GENOMIC DNA]</scope>
    <source>
        <strain evidence="6 8">AM46-16</strain>
    </source>
</reference>
<dbReference type="Pfam" id="PF00005">
    <property type="entry name" value="ABC_tran"/>
    <property type="match status" value="1"/>
</dbReference>
<dbReference type="CDD" id="cd03235">
    <property type="entry name" value="ABC_Metallic_Cations"/>
    <property type="match status" value="1"/>
</dbReference>
<dbReference type="Proteomes" id="UP000358366">
    <property type="component" value="Unassembled WGS sequence"/>
</dbReference>
<dbReference type="PANTHER" id="PTHR42734">
    <property type="entry name" value="METAL TRANSPORT SYSTEM ATP-BINDING PROTEIN TM_0124-RELATED"/>
    <property type="match status" value="1"/>
</dbReference>
<dbReference type="InterPro" id="IPR050153">
    <property type="entry name" value="Metal_Ion_Import_ABC"/>
</dbReference>
<dbReference type="PROSITE" id="PS50893">
    <property type="entry name" value="ABC_TRANSPORTER_2"/>
    <property type="match status" value="1"/>
</dbReference>
<evidence type="ECO:0000256" key="4">
    <source>
        <dbReference type="ARBA" id="ARBA00022840"/>
    </source>
</evidence>
<organism evidence="6 8">
    <name type="scientific">Dorea formicigenerans</name>
    <dbReference type="NCBI Taxonomy" id="39486"/>
    <lineage>
        <taxon>Bacteria</taxon>
        <taxon>Bacillati</taxon>
        <taxon>Bacillota</taxon>
        <taxon>Clostridia</taxon>
        <taxon>Lachnospirales</taxon>
        <taxon>Lachnospiraceae</taxon>
        <taxon>Dorea</taxon>
    </lineage>
</organism>
<dbReference type="InterPro" id="IPR027417">
    <property type="entry name" value="P-loop_NTPase"/>
</dbReference>
<proteinExistence type="inferred from homology"/>
<dbReference type="InterPro" id="IPR003439">
    <property type="entry name" value="ABC_transporter-like_ATP-bd"/>
</dbReference>
<evidence type="ECO:0000256" key="3">
    <source>
        <dbReference type="ARBA" id="ARBA00022741"/>
    </source>
</evidence>
<evidence type="ECO:0000313" key="7">
    <source>
        <dbReference type="EMBL" id="VUX05131.1"/>
    </source>
</evidence>
<dbReference type="AlphaFoldDB" id="A0A413QP53"/>
<feature type="domain" description="ABC transporter" evidence="5">
    <location>
        <begin position="4"/>
        <end position="228"/>
    </location>
</feature>
<dbReference type="SMART" id="SM00382">
    <property type="entry name" value="AAA"/>
    <property type="match status" value="1"/>
</dbReference>
<comment type="similarity">
    <text evidence="1">Belongs to the ABC transporter superfamily.</text>
</comment>
<dbReference type="InterPro" id="IPR017871">
    <property type="entry name" value="ABC_transporter-like_CS"/>
</dbReference>
<dbReference type="Proteomes" id="UP000284962">
    <property type="component" value="Unassembled WGS sequence"/>
</dbReference>
<evidence type="ECO:0000313" key="9">
    <source>
        <dbReference type="Proteomes" id="UP000358366"/>
    </source>
</evidence>
<sequence>MAQIICRNLAIGYDGKAIVQNMNFSVNTGEYLCVIGENGAGKSTFMKTLLGLQPPIQGEILFGDNLKQNEIGYLPQQTEVQKDFPASVREIVLSGCQNQLGLRPFYNRKEKSYAEAILNKLQITDLAEQCYRELSGGQKQRVLLARALCATKKMLLLDEPVAGLDPKAAKEMYYLIQKINREENITVIMISHDIQIAVNYASHVMKIGPNIFYGTSEEYRRGGADNGV</sequence>
<keyword evidence="2" id="KW-0813">Transport</keyword>
<protein>
    <submittedName>
        <fullName evidence="6">ABC transporter ATP-binding protein</fullName>
    </submittedName>
    <submittedName>
        <fullName evidence="7">High-affinity zinc uptake system ATP-binding protein ZnuC</fullName>
        <ecNumber evidence="7">3.6.3.-</ecNumber>
    </submittedName>
</protein>
<dbReference type="RefSeq" id="WP_005336537.1">
    <property type="nucleotide sequence ID" value="NZ_AP031430.1"/>
</dbReference>
<name>A0A413QP53_9FIRM</name>
<evidence type="ECO:0000256" key="1">
    <source>
        <dbReference type="ARBA" id="ARBA00005417"/>
    </source>
</evidence>
<evidence type="ECO:0000313" key="8">
    <source>
        <dbReference type="Proteomes" id="UP000284962"/>
    </source>
</evidence>
<keyword evidence="3" id="KW-0547">Nucleotide-binding</keyword>
<dbReference type="EMBL" id="CABHNI010000027">
    <property type="protein sequence ID" value="VUX05131.1"/>
    <property type="molecule type" value="Genomic_DNA"/>
</dbReference>
<dbReference type="EC" id="3.6.3.-" evidence="7"/>
<dbReference type="PANTHER" id="PTHR42734:SF17">
    <property type="entry name" value="METAL TRANSPORT SYSTEM ATP-BINDING PROTEIN TM_0124-RELATED"/>
    <property type="match status" value="1"/>
</dbReference>
<dbReference type="InterPro" id="IPR003593">
    <property type="entry name" value="AAA+_ATPase"/>
</dbReference>
<accession>A0A413QP53</accession>
<reference evidence="7 9" key="2">
    <citation type="submission" date="2019-07" db="EMBL/GenBank/DDBJ databases">
        <authorList>
            <person name="Hibberd C M."/>
            <person name="Gehrig L. J."/>
            <person name="Chang H.-W."/>
            <person name="Venkatesh S."/>
        </authorList>
    </citation>
    <scope>NUCLEOTIDE SEQUENCE [LARGE SCALE GENOMIC DNA]</scope>
    <source>
        <strain evidence="7">Dorea_formicigenerans_SSTS_Bg7063</strain>
    </source>
</reference>
<dbReference type="EMBL" id="QSEW01000001">
    <property type="protein sequence ID" value="RHA02303.1"/>
    <property type="molecule type" value="Genomic_DNA"/>
</dbReference>
<keyword evidence="7" id="KW-0378">Hydrolase</keyword>
<dbReference type="Gene3D" id="3.40.50.300">
    <property type="entry name" value="P-loop containing nucleotide triphosphate hydrolases"/>
    <property type="match status" value="1"/>
</dbReference>
<dbReference type="GO" id="GO:0005524">
    <property type="term" value="F:ATP binding"/>
    <property type="evidence" value="ECO:0007669"/>
    <property type="project" value="UniProtKB-KW"/>
</dbReference>
<gene>
    <name evidence="7" type="primary">znuC</name>
    <name evidence="7" type="ORF">DFSSTS7063_01315</name>
    <name evidence="6" type="ORF">DW957_01355</name>
</gene>
<keyword evidence="4 6" id="KW-0067">ATP-binding</keyword>
<evidence type="ECO:0000256" key="2">
    <source>
        <dbReference type="ARBA" id="ARBA00022448"/>
    </source>
</evidence>
<dbReference type="SUPFAM" id="SSF52540">
    <property type="entry name" value="P-loop containing nucleoside triphosphate hydrolases"/>
    <property type="match status" value="1"/>
</dbReference>
<dbReference type="PROSITE" id="PS00211">
    <property type="entry name" value="ABC_TRANSPORTER_1"/>
    <property type="match status" value="1"/>
</dbReference>
<evidence type="ECO:0000313" key="6">
    <source>
        <dbReference type="EMBL" id="RHA02303.1"/>
    </source>
</evidence>
<dbReference type="GO" id="GO:0016887">
    <property type="term" value="F:ATP hydrolysis activity"/>
    <property type="evidence" value="ECO:0007669"/>
    <property type="project" value="InterPro"/>
</dbReference>
<evidence type="ECO:0000259" key="5">
    <source>
        <dbReference type="PROSITE" id="PS50893"/>
    </source>
</evidence>